<proteinExistence type="predicted"/>
<feature type="region of interest" description="Disordered" evidence="1">
    <location>
        <begin position="647"/>
        <end position="675"/>
    </location>
</feature>
<sequence>RDDAKSFSNMHNENIVPPVRFPAVVTNNNVVPVTNDNNLSVNNVSNTNDEVLNMVNANILSMPPLPVLDNASAIVPNIPIVPQSVTNLNQIVPLDEREIENNNVLVVDPAESGVIHDAQKLSTSLPLADVPPRVIAAPDVPVAHLSFISKSLPAAAAMLDESMVDQLKPLHIPLIPSLSIPEDVDEPIIVHPPVIGTTLPPKRGSLSDSIIPDRDIEDIEVLNTKRGSIDVISLIQKKGSIDVDNLHTKRGSTGMLPGLPEGLPTDADNLLRRRSSYEAEEMVVSPITNIVGTTPPSIPHLTRFQPPYPISQTPQDIVQTDSSTSKLPITEILPSLSMELSNQPDTILQSLNQNIGIPTQESCEVPHVLRIASTGPQEFSQVVSSSPLQPKPLVPEHHVLSPQPLEDIFVPQPPPIVKVLSTSPASPPLSIPSTSPIVEVKYSSPVSPPKISPTPLVAEVLSTTPVSPPAVPPSTSPFSSTVTPSTIPTAPTTSSHEIITHMHPLEPQPSTSFYANKFEPTILPSKPIPYSPSPPPKAPTSLITTNIVNPPRRESPLQKTLDEIPKLSSEILSSITNMPSLSKTTNYETGTSRTTLGTTRRSTLESNTYRSFEKVSTPKLVNFTEHKTSSYTASVPQKPFPKIQGISLGRSQSEEKSSFSTMKRSEVREIEKSRQSKTEILTRTEMKNKAEAETPGFKTRLRSTAPWFSERKAECEKEIEKKSTDMSSLLKEALGPLEMRSPWAREIRQISAKLVELSKDATARKQQEEEYVMEMNKQQTARRQKFKVSVLNRDVVFGAAREFYLGGEVPQSQQSKSVTHNRSAPDDRKPKPSSRTAAK</sequence>
<feature type="compositionally biased region" description="Low complexity" evidence="1">
    <location>
        <begin position="476"/>
        <end position="492"/>
    </location>
</feature>
<dbReference type="EMBL" id="GDHC01003498">
    <property type="protein sequence ID" value="JAQ15131.1"/>
    <property type="molecule type" value="Transcribed_RNA"/>
</dbReference>
<feature type="compositionally biased region" description="Basic and acidic residues" evidence="1">
    <location>
        <begin position="652"/>
        <end position="675"/>
    </location>
</feature>
<feature type="region of interest" description="Disordered" evidence="1">
    <location>
        <begin position="808"/>
        <end position="839"/>
    </location>
</feature>
<evidence type="ECO:0000313" key="2">
    <source>
        <dbReference type="EMBL" id="JAQ15131.1"/>
    </source>
</evidence>
<dbReference type="AlphaFoldDB" id="A0A146M5S7"/>
<reference evidence="2" key="1">
    <citation type="journal article" date="2016" name="Gigascience">
        <title>De novo construction of an expanded transcriptome assembly for the western tarnished plant bug, Lygus hesperus.</title>
        <authorList>
            <person name="Tassone E.E."/>
            <person name="Geib S.M."/>
            <person name="Hall B."/>
            <person name="Fabrick J.A."/>
            <person name="Brent C.S."/>
            <person name="Hull J.J."/>
        </authorList>
    </citation>
    <scope>NUCLEOTIDE SEQUENCE</scope>
</reference>
<accession>A0A146M5S7</accession>
<feature type="compositionally biased region" description="Polar residues" evidence="1">
    <location>
        <begin position="810"/>
        <end position="822"/>
    </location>
</feature>
<feature type="region of interest" description="Disordered" evidence="1">
    <location>
        <begin position="468"/>
        <end position="492"/>
    </location>
</feature>
<evidence type="ECO:0000256" key="1">
    <source>
        <dbReference type="SAM" id="MobiDB-lite"/>
    </source>
</evidence>
<feature type="non-terminal residue" evidence="2">
    <location>
        <position position="1"/>
    </location>
</feature>
<name>A0A146M5S7_LYGHE</name>
<organism evidence="2">
    <name type="scientific">Lygus hesperus</name>
    <name type="common">Western plant bug</name>
    <dbReference type="NCBI Taxonomy" id="30085"/>
    <lineage>
        <taxon>Eukaryota</taxon>
        <taxon>Metazoa</taxon>
        <taxon>Ecdysozoa</taxon>
        <taxon>Arthropoda</taxon>
        <taxon>Hexapoda</taxon>
        <taxon>Insecta</taxon>
        <taxon>Pterygota</taxon>
        <taxon>Neoptera</taxon>
        <taxon>Paraneoptera</taxon>
        <taxon>Hemiptera</taxon>
        <taxon>Heteroptera</taxon>
        <taxon>Panheteroptera</taxon>
        <taxon>Cimicomorpha</taxon>
        <taxon>Miridae</taxon>
        <taxon>Mirini</taxon>
        <taxon>Lygus</taxon>
    </lineage>
</organism>
<protein>
    <submittedName>
        <fullName evidence="2">Uncharacterized protein</fullName>
    </submittedName>
</protein>
<gene>
    <name evidence="2" type="ORF">g.37488</name>
</gene>